<dbReference type="InterPro" id="IPR011761">
    <property type="entry name" value="ATP-grasp"/>
</dbReference>
<gene>
    <name evidence="6" type="ORF">GCM10010446_31140</name>
</gene>
<proteinExistence type="predicted"/>
<dbReference type="InterPro" id="IPR052032">
    <property type="entry name" value="ATP-dep_AA_Ligase"/>
</dbReference>
<protein>
    <recommendedName>
        <fullName evidence="5">ATP-grasp domain-containing protein</fullName>
    </recommendedName>
</protein>
<keyword evidence="3 4" id="KW-0067">ATP-binding</keyword>
<evidence type="ECO:0000256" key="3">
    <source>
        <dbReference type="ARBA" id="ARBA00022840"/>
    </source>
</evidence>
<dbReference type="PANTHER" id="PTHR43585">
    <property type="entry name" value="FUMIPYRROLE BIOSYNTHESIS PROTEIN C"/>
    <property type="match status" value="1"/>
</dbReference>
<accession>A0ABN3X8X8</accession>
<reference evidence="6 7" key="1">
    <citation type="journal article" date="2019" name="Int. J. Syst. Evol. Microbiol.">
        <title>The Global Catalogue of Microorganisms (GCM) 10K type strain sequencing project: providing services to taxonomists for standard genome sequencing and annotation.</title>
        <authorList>
            <consortium name="The Broad Institute Genomics Platform"/>
            <consortium name="The Broad Institute Genome Sequencing Center for Infectious Disease"/>
            <person name="Wu L."/>
            <person name="Ma J."/>
        </authorList>
    </citation>
    <scope>NUCLEOTIDE SEQUENCE [LARGE SCALE GENOMIC DNA]</scope>
    <source>
        <strain evidence="6 7">JCM 9088</strain>
    </source>
</reference>
<sequence length="446" mass="47717">MTAPAGDASLPLVGVVHRPYGAAGLREIYRAAQGVCRPVLLFRRPVAEEHPELVRLAGVMFPVHILPEGGPVAPVTGLGLGGLTTFHDDELDFTDHLLTALDLPGAPATDRPWDKLGQRHAFERAGLSSLRFAPVDSRDGFRRALREVRLPAVLKPRRAVGGQGVTFVRDPGDVHHVLAHRTSWEGLLLEGLIPPSVHPSGVPWLADFVSVETISTSTRRLHCAVFDKAPVNIRSRAGAEGSDTVRVTGDIVPSRLPAEVRGLVLKRTGEALDALGTRYRVTHTELRVTPADVEVIEVNGRVGGHLTRLLRPLGGPDLVRAALALALGEGPADRLVEQHTELGRDGFMMGLFVPFPHQGGTVASRVTRADLRALPGVVGVDEVAEFGAARGDTGFRAANVTVRSGTAEEMDATVAQVVRGIAGLFAADGLESDPWLQRFAPSRRCQ</sequence>
<keyword evidence="2 4" id="KW-0547">Nucleotide-binding</keyword>
<dbReference type="SUPFAM" id="SSF56059">
    <property type="entry name" value="Glutathione synthetase ATP-binding domain-like"/>
    <property type="match status" value="1"/>
</dbReference>
<dbReference type="RefSeq" id="WP_344495445.1">
    <property type="nucleotide sequence ID" value="NZ_BAAAUD010000034.1"/>
</dbReference>
<dbReference type="Proteomes" id="UP001500403">
    <property type="component" value="Unassembled WGS sequence"/>
</dbReference>
<name>A0ABN3X8X8_9ACTN</name>
<evidence type="ECO:0000256" key="2">
    <source>
        <dbReference type="ARBA" id="ARBA00022741"/>
    </source>
</evidence>
<keyword evidence="1" id="KW-0436">Ligase</keyword>
<evidence type="ECO:0000313" key="7">
    <source>
        <dbReference type="Proteomes" id="UP001500403"/>
    </source>
</evidence>
<dbReference type="Gene3D" id="3.30.1490.20">
    <property type="entry name" value="ATP-grasp fold, A domain"/>
    <property type="match status" value="1"/>
</dbReference>
<feature type="domain" description="ATP-grasp" evidence="5">
    <location>
        <begin position="119"/>
        <end position="327"/>
    </location>
</feature>
<keyword evidence="7" id="KW-1185">Reference proteome</keyword>
<evidence type="ECO:0000259" key="5">
    <source>
        <dbReference type="PROSITE" id="PS50975"/>
    </source>
</evidence>
<evidence type="ECO:0000313" key="6">
    <source>
        <dbReference type="EMBL" id="GAA2943646.1"/>
    </source>
</evidence>
<evidence type="ECO:0000256" key="4">
    <source>
        <dbReference type="PROSITE-ProRule" id="PRU00409"/>
    </source>
</evidence>
<organism evidence="6 7">
    <name type="scientific">Streptomyces enissocaesilis</name>
    <dbReference type="NCBI Taxonomy" id="332589"/>
    <lineage>
        <taxon>Bacteria</taxon>
        <taxon>Bacillati</taxon>
        <taxon>Actinomycetota</taxon>
        <taxon>Actinomycetes</taxon>
        <taxon>Kitasatosporales</taxon>
        <taxon>Streptomycetaceae</taxon>
        <taxon>Streptomyces</taxon>
        <taxon>Streptomyces rochei group</taxon>
    </lineage>
</organism>
<evidence type="ECO:0000256" key="1">
    <source>
        <dbReference type="ARBA" id="ARBA00022598"/>
    </source>
</evidence>
<dbReference type="EMBL" id="BAAAUD010000034">
    <property type="protein sequence ID" value="GAA2943646.1"/>
    <property type="molecule type" value="Genomic_DNA"/>
</dbReference>
<dbReference type="PROSITE" id="PS50975">
    <property type="entry name" value="ATP_GRASP"/>
    <property type="match status" value="1"/>
</dbReference>
<dbReference type="InterPro" id="IPR013815">
    <property type="entry name" value="ATP_grasp_subdomain_1"/>
</dbReference>
<dbReference type="Gene3D" id="3.30.470.20">
    <property type="entry name" value="ATP-grasp fold, B domain"/>
    <property type="match status" value="1"/>
</dbReference>
<dbReference type="PANTHER" id="PTHR43585:SF2">
    <property type="entry name" value="ATP-GRASP ENZYME FSQD"/>
    <property type="match status" value="1"/>
</dbReference>
<comment type="caution">
    <text evidence="6">The sequence shown here is derived from an EMBL/GenBank/DDBJ whole genome shotgun (WGS) entry which is preliminary data.</text>
</comment>